<sequence length="347" mass="39127">MTRCQTRSLPRDEVEKTPIWLEVFILQSLNHIRGQLISPPTRPSVSAPPLTGLFPPLQMLSHRVSLQIKNIGHVCGATLVSERWLLTAAHCVVNLNTQNFGQISQDGHWQSPHIADQGSQEFKTGITIHGGVLKNKLLLCNTWLTLSSTARESNLSARLNETYTGFNVESVLFKNCDRAMTSPSNTHCHIEGEDCNIIQGHDLFLSQLVLSSRQTGARYQSSGNTMGGGQCCNITRNDDVTQIEMTCIVKPPNWRPVRDAGRYQVLAGSTDLQIVADKTITKSTQESQIRDVQYIFPHKKFYSPLMTFDIALVMYKFTRETIRQNVSDNRKQIHCTQWRAVTFLKED</sequence>
<dbReference type="InterPro" id="IPR043504">
    <property type="entry name" value="Peptidase_S1_PA_chymotrypsin"/>
</dbReference>
<name>A0A7R9JEA0_TIMCA</name>
<organism evidence="4">
    <name type="scientific">Timema californicum</name>
    <name type="common">California timema</name>
    <name type="synonym">Walking stick</name>
    <dbReference type="NCBI Taxonomy" id="61474"/>
    <lineage>
        <taxon>Eukaryota</taxon>
        <taxon>Metazoa</taxon>
        <taxon>Ecdysozoa</taxon>
        <taxon>Arthropoda</taxon>
        <taxon>Hexapoda</taxon>
        <taxon>Insecta</taxon>
        <taxon>Pterygota</taxon>
        <taxon>Neoptera</taxon>
        <taxon>Polyneoptera</taxon>
        <taxon>Phasmatodea</taxon>
        <taxon>Timematodea</taxon>
        <taxon>Timematoidea</taxon>
        <taxon>Timematidae</taxon>
        <taxon>Timema</taxon>
    </lineage>
</organism>
<dbReference type="SUPFAM" id="SSF50494">
    <property type="entry name" value="Trypsin-like serine proteases"/>
    <property type="match status" value="2"/>
</dbReference>
<feature type="domain" description="Peptidase S1" evidence="3">
    <location>
        <begin position="62"/>
        <end position="100"/>
    </location>
</feature>
<dbReference type="PANTHER" id="PTHR24256">
    <property type="entry name" value="TRYPTASE-RELATED"/>
    <property type="match status" value="1"/>
</dbReference>
<reference evidence="4" key="1">
    <citation type="submission" date="2020-11" db="EMBL/GenBank/DDBJ databases">
        <authorList>
            <person name="Tran Van P."/>
        </authorList>
    </citation>
    <scope>NUCLEOTIDE SEQUENCE</scope>
</reference>
<gene>
    <name evidence="4" type="ORF">TCMB3V08_LOCUS10270</name>
</gene>
<keyword evidence="1" id="KW-1015">Disulfide bond</keyword>
<dbReference type="InterPro" id="IPR001254">
    <property type="entry name" value="Trypsin_dom"/>
</dbReference>
<dbReference type="PROSITE" id="PS00134">
    <property type="entry name" value="TRYPSIN_HIS"/>
    <property type="match status" value="1"/>
</dbReference>
<dbReference type="GO" id="GO:0006508">
    <property type="term" value="P:proteolysis"/>
    <property type="evidence" value="ECO:0007669"/>
    <property type="project" value="InterPro"/>
</dbReference>
<dbReference type="EMBL" id="OE186055">
    <property type="protein sequence ID" value="CAD7577722.1"/>
    <property type="molecule type" value="Genomic_DNA"/>
</dbReference>
<dbReference type="InterPro" id="IPR051487">
    <property type="entry name" value="Ser/Thr_Proteases_Immune/Dev"/>
</dbReference>
<evidence type="ECO:0000256" key="1">
    <source>
        <dbReference type="ARBA" id="ARBA00023157"/>
    </source>
</evidence>
<dbReference type="InterPro" id="IPR018114">
    <property type="entry name" value="TRYPSIN_HIS"/>
</dbReference>
<dbReference type="InterPro" id="IPR009003">
    <property type="entry name" value="Peptidase_S1_PA"/>
</dbReference>
<evidence type="ECO:0000259" key="3">
    <source>
        <dbReference type="Pfam" id="PF00089"/>
    </source>
</evidence>
<dbReference type="Gene3D" id="2.40.10.10">
    <property type="entry name" value="Trypsin-like serine proteases"/>
    <property type="match status" value="1"/>
</dbReference>
<proteinExistence type="inferred from homology"/>
<protein>
    <submittedName>
        <fullName evidence="4">(California timema) hypothetical protein</fullName>
    </submittedName>
</protein>
<dbReference type="AlphaFoldDB" id="A0A7R9JEA0"/>
<evidence type="ECO:0000313" key="4">
    <source>
        <dbReference type="EMBL" id="CAD7577722.1"/>
    </source>
</evidence>
<dbReference type="Pfam" id="PF00089">
    <property type="entry name" value="Trypsin"/>
    <property type="match status" value="1"/>
</dbReference>
<accession>A0A7R9JEA0</accession>
<dbReference type="GO" id="GO:0004252">
    <property type="term" value="F:serine-type endopeptidase activity"/>
    <property type="evidence" value="ECO:0007669"/>
    <property type="project" value="InterPro"/>
</dbReference>
<comment type="similarity">
    <text evidence="2">Belongs to the peptidase S1 family. CLIP subfamily.</text>
</comment>
<evidence type="ECO:0000256" key="2">
    <source>
        <dbReference type="ARBA" id="ARBA00024195"/>
    </source>
</evidence>